<dbReference type="Gene3D" id="1.20.120.1750">
    <property type="match status" value="1"/>
</dbReference>
<dbReference type="AlphaFoldDB" id="R0LEB6"/>
<evidence type="ECO:0000313" key="2">
    <source>
        <dbReference type="Proteomes" id="UP000296049"/>
    </source>
</evidence>
<accession>R0LEB6</accession>
<protein>
    <submittedName>
        <fullName evidence="1">E3 ubiquitin-protein ligase parkin</fullName>
    </submittedName>
</protein>
<name>R0LEB6_ANAPL</name>
<evidence type="ECO:0000313" key="1">
    <source>
        <dbReference type="EMBL" id="EOB03999.1"/>
    </source>
</evidence>
<keyword evidence="2" id="KW-1185">Reference proteome</keyword>
<reference evidence="2" key="1">
    <citation type="journal article" date="2013" name="Nat. Genet.">
        <title>The duck genome and transcriptome provide insight into an avian influenza virus reservoir species.</title>
        <authorList>
            <person name="Huang Y."/>
            <person name="Li Y."/>
            <person name="Burt D.W."/>
            <person name="Chen H."/>
            <person name="Zhang Y."/>
            <person name="Qian W."/>
            <person name="Kim H."/>
            <person name="Gan S."/>
            <person name="Zhao Y."/>
            <person name="Li J."/>
            <person name="Yi K."/>
            <person name="Feng H."/>
            <person name="Zhu P."/>
            <person name="Li B."/>
            <person name="Liu Q."/>
            <person name="Fairley S."/>
            <person name="Magor K.E."/>
            <person name="Du Z."/>
            <person name="Hu X."/>
            <person name="Goodman L."/>
            <person name="Tafer H."/>
            <person name="Vignal A."/>
            <person name="Lee T."/>
            <person name="Kim K.W."/>
            <person name="Sheng Z."/>
            <person name="An Y."/>
            <person name="Searle S."/>
            <person name="Herrero J."/>
            <person name="Groenen M.A."/>
            <person name="Crooijmans R.P."/>
            <person name="Faraut T."/>
            <person name="Cai Q."/>
            <person name="Webster R.G."/>
            <person name="Aldridge J.R."/>
            <person name="Warren W.C."/>
            <person name="Bartschat S."/>
            <person name="Kehr S."/>
            <person name="Marz M."/>
            <person name="Stadler P.F."/>
            <person name="Smith J."/>
            <person name="Kraus R.H."/>
            <person name="Zhao Y."/>
            <person name="Ren L."/>
            <person name="Fei J."/>
            <person name="Morisson M."/>
            <person name="Kaiser P."/>
            <person name="Griffin D.K."/>
            <person name="Rao M."/>
            <person name="Pitel F."/>
            <person name="Wang J."/>
            <person name="Li N."/>
        </authorList>
    </citation>
    <scope>NUCLEOTIDE SEQUENCE [LARGE SCALE GENOMIC DNA]</scope>
</reference>
<sequence>MVSSSQVSFSITLGAAHISRGHILLFNIYEMFKIVIAKVKDWSEERKLRHSVFVFCRECKEEYHEGECSSLLSTQGAMAQKGYVVDEHAARQARWEEASRETIKKTTKPCPNCHIPVEKNGKFIRYLRTAMLIKPWAMLLEALSTQTVDFSCCVAESNFTDVALQIETLFDSSSFADFQLWIVLRLCLHTSISAGRECLASLLKEAVYEDLCD</sequence>
<dbReference type="EMBL" id="KB742815">
    <property type="protein sequence ID" value="EOB03999.1"/>
    <property type="molecule type" value="Genomic_DNA"/>
</dbReference>
<dbReference type="Gene3D" id="2.20.25.20">
    <property type="match status" value="1"/>
</dbReference>
<dbReference type="Proteomes" id="UP000296049">
    <property type="component" value="Unassembled WGS sequence"/>
</dbReference>
<organism evidence="1 2">
    <name type="scientific">Anas platyrhynchos</name>
    <name type="common">Mallard</name>
    <name type="synonym">Anas boschas</name>
    <dbReference type="NCBI Taxonomy" id="8839"/>
    <lineage>
        <taxon>Eukaryota</taxon>
        <taxon>Metazoa</taxon>
        <taxon>Chordata</taxon>
        <taxon>Craniata</taxon>
        <taxon>Vertebrata</taxon>
        <taxon>Euteleostomi</taxon>
        <taxon>Archelosauria</taxon>
        <taxon>Archosauria</taxon>
        <taxon>Dinosauria</taxon>
        <taxon>Saurischia</taxon>
        <taxon>Theropoda</taxon>
        <taxon>Coelurosauria</taxon>
        <taxon>Aves</taxon>
        <taxon>Neognathae</taxon>
        <taxon>Galloanserae</taxon>
        <taxon>Anseriformes</taxon>
        <taxon>Anatidae</taxon>
        <taxon>Anatinae</taxon>
        <taxon>Anas</taxon>
    </lineage>
</organism>
<proteinExistence type="predicted"/>
<gene>
    <name evidence="1" type="ORF">Anapl_07355</name>
</gene>